<evidence type="ECO:0000313" key="4">
    <source>
        <dbReference type="EMBL" id="QKD80542.1"/>
    </source>
</evidence>
<evidence type="ECO:0000313" key="5">
    <source>
        <dbReference type="Proteomes" id="UP000504752"/>
    </source>
</evidence>
<name>A0A6M8B3K2_9ACTO</name>
<evidence type="ECO:0000256" key="1">
    <source>
        <dbReference type="ARBA" id="ARBA00006068"/>
    </source>
</evidence>
<evidence type="ECO:0000256" key="2">
    <source>
        <dbReference type="SAM" id="MobiDB-lite"/>
    </source>
</evidence>
<feature type="region of interest" description="Disordered" evidence="2">
    <location>
        <begin position="328"/>
        <end position="401"/>
    </location>
</feature>
<dbReference type="AlphaFoldDB" id="A0A6M8B3K2"/>
<dbReference type="InterPro" id="IPR004474">
    <property type="entry name" value="LytR_CpsA_psr"/>
</dbReference>
<feature type="domain" description="Cell envelope-related transcriptional attenuator" evidence="3">
    <location>
        <begin position="81"/>
        <end position="250"/>
    </location>
</feature>
<evidence type="ECO:0000259" key="3">
    <source>
        <dbReference type="Pfam" id="PF03816"/>
    </source>
</evidence>
<gene>
    <name evidence="4" type="ORF">HPC72_01870</name>
</gene>
<dbReference type="Pfam" id="PF03816">
    <property type="entry name" value="LytR_cpsA_psr"/>
    <property type="match status" value="1"/>
</dbReference>
<proteinExistence type="inferred from homology"/>
<dbReference type="NCBIfam" id="TIGR00350">
    <property type="entry name" value="lytR_cpsA_psr"/>
    <property type="match status" value="1"/>
</dbReference>
<feature type="compositionally biased region" description="Low complexity" evidence="2">
    <location>
        <begin position="341"/>
        <end position="383"/>
    </location>
</feature>
<sequence length="401" mass="41546">MFLSLALFVTSAAGFAYMDLQGQVKRFDISGYLDGSATRTDAIGDSYDGHALNILILGSDTRSGANNVDGADGSEDTSVARSDTAVIMHVSADRSRVEVVSIPRDLLVDIPSCKTYDGTESAPQPDTMINNAFATGAGTGTNEKALGIGAACAINTIEKMTGVNIDEFMVVDFHGLETMIDALGGVNLYVSEEIDDPDYTQLHLPVGCQHLNGPDGLKYARARHGYGNGSDIGRIEHQQNLMAAMIRTAKSKNILSNANQLYSFARTALGSLTTSEKIGDLTNLQGLANSIQSIGLDRITFLTVPNEPAARDANRVVATNDAKAVWKALREDTPVPTSSVSGKADGSPASPAPGSSDAAAGPSSTDAAEQTDAPAGKPSGAPAPQAPAPASPSAGSVTQCK</sequence>
<dbReference type="PANTHER" id="PTHR33392">
    <property type="entry name" value="POLYISOPRENYL-TEICHOIC ACID--PEPTIDOGLYCAN TEICHOIC ACID TRANSFERASE TAGU"/>
    <property type="match status" value="1"/>
</dbReference>
<keyword evidence="5" id="KW-1185">Reference proteome</keyword>
<dbReference type="Gene3D" id="3.40.630.190">
    <property type="entry name" value="LCP protein"/>
    <property type="match status" value="1"/>
</dbReference>
<dbReference type="PANTHER" id="PTHR33392:SF6">
    <property type="entry name" value="POLYISOPRENYL-TEICHOIC ACID--PEPTIDOGLYCAN TEICHOIC ACID TRANSFERASE TAGU"/>
    <property type="match status" value="1"/>
</dbReference>
<dbReference type="InterPro" id="IPR050922">
    <property type="entry name" value="LytR/CpsA/Psr_CW_biosynth"/>
</dbReference>
<protein>
    <submittedName>
        <fullName evidence="4">LCP family protein</fullName>
    </submittedName>
</protein>
<organism evidence="4 5">
    <name type="scientific">Actinomyces marmotae</name>
    <dbReference type="NCBI Taxonomy" id="2737173"/>
    <lineage>
        <taxon>Bacteria</taxon>
        <taxon>Bacillati</taxon>
        <taxon>Actinomycetota</taxon>
        <taxon>Actinomycetes</taxon>
        <taxon>Actinomycetales</taxon>
        <taxon>Actinomycetaceae</taxon>
        <taxon>Actinomyces</taxon>
    </lineage>
</organism>
<comment type="similarity">
    <text evidence="1">Belongs to the LytR/CpsA/Psr (LCP) family.</text>
</comment>
<dbReference type="KEGG" id="amam:HPC72_01870"/>
<accession>A0A6M8B3K2</accession>
<feature type="compositionally biased region" description="Low complexity" evidence="2">
    <location>
        <begin position="391"/>
        <end position="401"/>
    </location>
</feature>
<dbReference type="EMBL" id="CP053642">
    <property type="protein sequence ID" value="QKD80542.1"/>
    <property type="molecule type" value="Genomic_DNA"/>
</dbReference>
<dbReference type="Proteomes" id="UP000504752">
    <property type="component" value="Chromosome"/>
</dbReference>
<reference evidence="4 5" key="1">
    <citation type="submission" date="2020-05" db="EMBL/GenBank/DDBJ databases">
        <title>Actinomyces sp. zg-325.</title>
        <authorList>
            <person name="Yang C."/>
        </authorList>
    </citation>
    <scope>NUCLEOTIDE SEQUENCE [LARGE SCALE GENOMIC DNA]</scope>
    <source>
        <strain evidence="5">zg-325</strain>
    </source>
</reference>